<evidence type="ECO:0000313" key="3">
    <source>
        <dbReference type="Proteomes" id="UP000194236"/>
    </source>
</evidence>
<dbReference type="AlphaFoldDB" id="A0A1Y3BB32"/>
<gene>
    <name evidence="2" type="ORF">BLA29_014443</name>
</gene>
<proteinExistence type="predicted"/>
<name>A0A1Y3BB32_EURMA</name>
<organism evidence="2 3">
    <name type="scientific">Euroglyphus maynei</name>
    <name type="common">Mayne's house dust mite</name>
    <dbReference type="NCBI Taxonomy" id="6958"/>
    <lineage>
        <taxon>Eukaryota</taxon>
        <taxon>Metazoa</taxon>
        <taxon>Ecdysozoa</taxon>
        <taxon>Arthropoda</taxon>
        <taxon>Chelicerata</taxon>
        <taxon>Arachnida</taxon>
        <taxon>Acari</taxon>
        <taxon>Acariformes</taxon>
        <taxon>Sarcoptiformes</taxon>
        <taxon>Astigmata</taxon>
        <taxon>Psoroptidia</taxon>
        <taxon>Analgoidea</taxon>
        <taxon>Pyroglyphidae</taxon>
        <taxon>Pyroglyphinae</taxon>
        <taxon>Euroglyphus</taxon>
    </lineage>
</organism>
<protein>
    <submittedName>
        <fullName evidence="2">Uncharacterized protein</fullName>
    </submittedName>
</protein>
<feature type="region of interest" description="Disordered" evidence="1">
    <location>
        <begin position="1"/>
        <end position="23"/>
    </location>
</feature>
<accession>A0A1Y3BB32</accession>
<comment type="caution">
    <text evidence="2">The sequence shown here is derived from an EMBL/GenBank/DDBJ whole genome shotgun (WGS) entry which is preliminary data.</text>
</comment>
<feature type="non-terminal residue" evidence="2">
    <location>
        <position position="81"/>
    </location>
</feature>
<evidence type="ECO:0000256" key="1">
    <source>
        <dbReference type="SAM" id="MobiDB-lite"/>
    </source>
</evidence>
<feature type="compositionally biased region" description="Low complexity" evidence="1">
    <location>
        <begin position="13"/>
        <end position="22"/>
    </location>
</feature>
<evidence type="ECO:0000313" key="2">
    <source>
        <dbReference type="EMBL" id="OTF78101.1"/>
    </source>
</evidence>
<dbReference type="Proteomes" id="UP000194236">
    <property type="component" value="Unassembled WGS sequence"/>
</dbReference>
<reference evidence="2 3" key="1">
    <citation type="submission" date="2017-03" db="EMBL/GenBank/DDBJ databases">
        <title>Genome Survey of Euroglyphus maynei.</title>
        <authorList>
            <person name="Arlian L.G."/>
            <person name="Morgan M.S."/>
            <person name="Rider S.D."/>
        </authorList>
    </citation>
    <scope>NUCLEOTIDE SEQUENCE [LARGE SCALE GENOMIC DNA]</scope>
    <source>
        <strain evidence="2">Arlian Lab</strain>
        <tissue evidence="2">Whole body</tissue>
    </source>
</reference>
<sequence>MEKSQMNYPYDQPPATATAAAPRSMLQHQLELPINNNESSSYQHGRQWSTSIDTTSMMMNQTLYGTGYSSMYNNNNNDNND</sequence>
<dbReference type="EMBL" id="MUJZ01029500">
    <property type="protein sequence ID" value="OTF78101.1"/>
    <property type="molecule type" value="Genomic_DNA"/>
</dbReference>
<keyword evidence="3" id="KW-1185">Reference proteome</keyword>